<gene>
    <name evidence="1" type="ORF">SAMN04488116_0551</name>
</gene>
<protein>
    <submittedName>
        <fullName evidence="1">YbbR-like protein</fullName>
    </submittedName>
</protein>
<organism evidence="1 2">
    <name type="scientific">Flagellimonas flava</name>
    <dbReference type="NCBI Taxonomy" id="570519"/>
    <lineage>
        <taxon>Bacteria</taxon>
        <taxon>Pseudomonadati</taxon>
        <taxon>Bacteroidota</taxon>
        <taxon>Flavobacteriia</taxon>
        <taxon>Flavobacteriales</taxon>
        <taxon>Flavobacteriaceae</taxon>
        <taxon>Flagellimonas</taxon>
    </lineage>
</organism>
<dbReference type="RefSeq" id="WP_073176361.1">
    <property type="nucleotide sequence ID" value="NZ_FQWL01000001.1"/>
</dbReference>
<sequence>MLKKVLLGLNKRKAKVFLLFLVSSFLAWFLSNLSESYESRANFILNYRNLPDTLLLSNDAVTNLEAKLKTSGFQFLYYNFNSKRVNIDLSQVEKRNGTFVLSEAALKKQLEAQLSQNISLLDLDRKLLVVDLYQVTSKEVPVKAELDITFEQNYILDGGAVLNPSTVLVKGPKEEIDTLHQILTTRIELANVSTDFSQEVLLVFPKGLVNSIFSTNRVEVSGKVVKFSERIFEVPIKVINSPEGFQVKTFPNEISVLCKATIDRLKNIVQDDFEVVVDYKQVGNSNGNVLFAELAQGPENIYDLRLLDNKVNFVLEQE</sequence>
<dbReference type="InterPro" id="IPR053154">
    <property type="entry name" value="c-di-AMP_regulator"/>
</dbReference>
<dbReference type="PANTHER" id="PTHR37804:SF1">
    <property type="entry name" value="CDAA REGULATORY PROTEIN CDAR"/>
    <property type="match status" value="1"/>
</dbReference>
<proteinExistence type="predicted"/>
<name>A0A1M5I9S9_9FLAO</name>
<dbReference type="AlphaFoldDB" id="A0A1M5I9S9"/>
<accession>A0A1M5I9S9</accession>
<evidence type="ECO:0000313" key="2">
    <source>
        <dbReference type="Proteomes" id="UP000184532"/>
    </source>
</evidence>
<dbReference type="EMBL" id="FQWL01000001">
    <property type="protein sequence ID" value="SHG24987.1"/>
    <property type="molecule type" value="Genomic_DNA"/>
</dbReference>
<dbReference type="PANTHER" id="PTHR37804">
    <property type="entry name" value="CDAA REGULATORY PROTEIN CDAR"/>
    <property type="match status" value="1"/>
</dbReference>
<dbReference type="InterPro" id="IPR012505">
    <property type="entry name" value="YbbR"/>
</dbReference>
<reference evidence="2" key="1">
    <citation type="submission" date="2016-11" db="EMBL/GenBank/DDBJ databases">
        <authorList>
            <person name="Varghese N."/>
            <person name="Submissions S."/>
        </authorList>
    </citation>
    <scope>NUCLEOTIDE SEQUENCE [LARGE SCALE GENOMIC DNA]</scope>
    <source>
        <strain evidence="2">DSM 22638</strain>
    </source>
</reference>
<dbReference type="OrthoDB" id="1150187at2"/>
<dbReference type="Pfam" id="PF07949">
    <property type="entry name" value="YbbR"/>
    <property type="match status" value="1"/>
</dbReference>
<keyword evidence="2" id="KW-1185">Reference proteome</keyword>
<dbReference type="Gene3D" id="2.170.120.40">
    <property type="entry name" value="YbbR-like domain"/>
    <property type="match status" value="1"/>
</dbReference>
<dbReference type="Proteomes" id="UP000184532">
    <property type="component" value="Unassembled WGS sequence"/>
</dbReference>
<dbReference type="STRING" id="570519.SAMN04488116_0551"/>
<dbReference type="Gene3D" id="2.170.120.30">
    <property type="match status" value="1"/>
</dbReference>
<evidence type="ECO:0000313" key="1">
    <source>
        <dbReference type="EMBL" id="SHG24987.1"/>
    </source>
</evidence>